<organism evidence="1 2">
    <name type="scientific">Hyunsoonleella jejuensis</name>
    <dbReference type="NCBI Taxonomy" id="419940"/>
    <lineage>
        <taxon>Bacteria</taxon>
        <taxon>Pseudomonadati</taxon>
        <taxon>Bacteroidota</taxon>
        <taxon>Flavobacteriia</taxon>
        <taxon>Flavobacteriales</taxon>
        <taxon>Flavobacteriaceae</taxon>
    </lineage>
</organism>
<dbReference type="AlphaFoldDB" id="A0A1H9CQE0"/>
<dbReference type="Proteomes" id="UP000198999">
    <property type="component" value="Unassembled WGS sequence"/>
</dbReference>
<protein>
    <submittedName>
        <fullName evidence="1">Uncharacterized protein</fullName>
    </submittedName>
</protein>
<reference evidence="1 2" key="1">
    <citation type="submission" date="2016-10" db="EMBL/GenBank/DDBJ databases">
        <authorList>
            <person name="de Groot N.N."/>
        </authorList>
    </citation>
    <scope>NUCLEOTIDE SEQUENCE [LARGE SCALE GENOMIC DNA]</scope>
    <source>
        <strain evidence="1 2">DSM 21035</strain>
    </source>
</reference>
<proteinExistence type="predicted"/>
<gene>
    <name evidence="1" type="ORF">SAMN05421824_0963</name>
</gene>
<evidence type="ECO:0000313" key="1">
    <source>
        <dbReference type="EMBL" id="SEQ02828.1"/>
    </source>
</evidence>
<keyword evidence="2" id="KW-1185">Reference proteome</keyword>
<dbReference type="OrthoDB" id="631303at2"/>
<sequence>MKEYHIITPKKLNLEGRLKQFPPDFEFNLEFAYFVISDILKQTAYKFQEKDNPNMKFEDIYIQQCADNLQSLNRDYRKHMRYLCENFPGAGNILWREDYSEVVCYSYKLAPNYEKGTLKTVILKDKCLIRKIKARSEFTVPNKLKKTYNFLIGYIDPNRLKIKTEDALKYVSDQYKRDRKYKNQLINFVKVLSLQNGEYFISYNPNTDGRVHTTITTFPKQLRRFLRFDGKRLAEIDISSSVPTFLYFLLSNLNTNNTHLNNVITSTKAYSIHYMSVKNSVGLDMKEIELFGKLVLSGAFYRGFIEDFHKAHYIMDKLEPDEYYKKNVKKICDREFDGDLKDLEKVVKKNMLSMFNAKPNKFFAEEVFFWKKFPTINYFIMSLKKKNHKYFSHLMLQIESYFMLHIVARQLNNTYRRKVPILTLHDCIITTEDNMEKVYDFTKNTLNYQLGFDAKMKCEIYV</sequence>
<dbReference type="RefSeq" id="WP_092576187.1">
    <property type="nucleotide sequence ID" value="NZ_FOFN01000001.1"/>
</dbReference>
<name>A0A1H9CQE0_9FLAO</name>
<evidence type="ECO:0000313" key="2">
    <source>
        <dbReference type="Proteomes" id="UP000198999"/>
    </source>
</evidence>
<dbReference type="STRING" id="419940.SAMN05421824_0963"/>
<accession>A0A1H9CQE0</accession>
<dbReference type="EMBL" id="FOFN01000001">
    <property type="protein sequence ID" value="SEQ02828.1"/>
    <property type="molecule type" value="Genomic_DNA"/>
</dbReference>